<evidence type="ECO:0000313" key="4">
    <source>
        <dbReference type="EMBL" id="ASV29851.1"/>
    </source>
</evidence>
<feature type="binding site" evidence="3">
    <location>
        <position position="104"/>
    </location>
    <ligand>
        <name>Zn(2+)</name>
        <dbReference type="ChEBI" id="CHEBI:29105"/>
        <label>1</label>
    </ligand>
</feature>
<dbReference type="Pfam" id="PF01546">
    <property type="entry name" value="Peptidase_M20"/>
    <property type="match status" value="1"/>
</dbReference>
<dbReference type="InterPro" id="IPR036264">
    <property type="entry name" value="Bact_exopeptidase_dim_dom"/>
</dbReference>
<comment type="cofactor">
    <cofactor evidence="3">
        <name>Zn(2+)</name>
        <dbReference type="ChEBI" id="CHEBI:29105"/>
    </cofactor>
    <text evidence="3">Binds 2 Zn(2+) ions per subunit.</text>
</comment>
<dbReference type="InterPro" id="IPR002933">
    <property type="entry name" value="Peptidase_M20"/>
</dbReference>
<dbReference type="SUPFAM" id="SSF55031">
    <property type="entry name" value="Bacterial exopeptidase dimerisation domain"/>
    <property type="match status" value="1"/>
</dbReference>
<protein>
    <submittedName>
        <fullName evidence="4">Zn-dependent hydrolase</fullName>
    </submittedName>
</protein>
<keyword evidence="3" id="KW-0862">Zinc</keyword>
<reference evidence="4 5" key="1">
    <citation type="submission" date="2017-08" db="EMBL/GenBank/DDBJ databases">
        <title>The complete genome sequence of Maribacter sp. B1, isolated from deep-sea sediment.</title>
        <authorList>
            <person name="Wu Y.-H."/>
            <person name="Cheng H."/>
            <person name="Xu X.-W."/>
        </authorList>
    </citation>
    <scope>NUCLEOTIDE SEQUENCE [LARGE SCALE GENOMIC DNA]</scope>
    <source>
        <strain evidence="4 5">B1</strain>
    </source>
</reference>
<feature type="binding site" evidence="3">
    <location>
        <position position="115"/>
    </location>
    <ligand>
        <name>Zn(2+)</name>
        <dbReference type="ChEBI" id="CHEBI:29105"/>
        <label>1</label>
    </ligand>
</feature>
<dbReference type="GO" id="GO:0016813">
    <property type="term" value="F:hydrolase activity, acting on carbon-nitrogen (but not peptide) bonds, in linear amidines"/>
    <property type="evidence" value="ECO:0007669"/>
    <property type="project" value="InterPro"/>
</dbReference>
<proteinExistence type="inferred from homology"/>
<dbReference type="CDD" id="cd03884">
    <property type="entry name" value="M20_bAS"/>
    <property type="match status" value="1"/>
</dbReference>
<feature type="binding site" evidence="3">
    <location>
        <position position="209"/>
    </location>
    <ligand>
        <name>Zn(2+)</name>
        <dbReference type="ChEBI" id="CHEBI:29105"/>
        <label>1</label>
    </ligand>
</feature>
<evidence type="ECO:0000313" key="5">
    <source>
        <dbReference type="Proteomes" id="UP000215244"/>
    </source>
</evidence>
<accession>A0A223V387</accession>
<dbReference type="Gene3D" id="3.40.630.10">
    <property type="entry name" value="Zn peptidases"/>
    <property type="match status" value="1"/>
</dbReference>
<dbReference type="GO" id="GO:0046872">
    <property type="term" value="F:metal ion binding"/>
    <property type="evidence" value="ECO:0007669"/>
    <property type="project" value="UniProtKB-KW"/>
</dbReference>
<evidence type="ECO:0000256" key="2">
    <source>
        <dbReference type="ARBA" id="ARBA00022801"/>
    </source>
</evidence>
<evidence type="ECO:0000256" key="3">
    <source>
        <dbReference type="PIRSR" id="PIRSR001235-1"/>
    </source>
</evidence>
<comment type="similarity">
    <text evidence="1">Belongs to the peptidase M20 family.</text>
</comment>
<dbReference type="OrthoDB" id="9769665at2"/>
<dbReference type="Pfam" id="PF07687">
    <property type="entry name" value="M20_dimer"/>
    <property type="match status" value="1"/>
</dbReference>
<dbReference type="InterPro" id="IPR010158">
    <property type="entry name" value="Amidase_Cbmase"/>
</dbReference>
<dbReference type="InterPro" id="IPR011650">
    <property type="entry name" value="Peptidase_M20_dimer"/>
</dbReference>
<dbReference type="EMBL" id="CP022957">
    <property type="protein sequence ID" value="ASV29851.1"/>
    <property type="molecule type" value="Genomic_DNA"/>
</dbReference>
<dbReference type="Gene3D" id="3.30.70.360">
    <property type="match status" value="1"/>
</dbReference>
<dbReference type="PANTHER" id="PTHR32494:SF5">
    <property type="entry name" value="ALLANTOATE AMIDOHYDROLASE"/>
    <property type="match status" value="1"/>
</dbReference>
<gene>
    <name evidence="4" type="ORF">CJ263_06245</name>
</gene>
<feature type="binding site" evidence="3">
    <location>
        <position position="402"/>
    </location>
    <ligand>
        <name>Zn(2+)</name>
        <dbReference type="ChEBI" id="CHEBI:29105"/>
        <label>2</label>
    </ligand>
</feature>
<name>A0A223V387_9FLAO</name>
<sequence length="432" mass="46412">MKYQPKLTLLSIFTLFTIISGHSQVSVNQDRLEQRIFDLAKFGLQENGETERVAFSDANIEANKWVISELTKMGLETHTDFAGNIVATRSGTKKNMKPIVFGSHIDRVPNGGNYDGCVGSMAALEVIQTLNENNIKTKHPFQVVIFSNEEGGVMGSRAIAGHLGKTALGVRNSTGYSMGEGIMRLGGDTTRIAEVARKEGDVTAFLELHIEQGGTLEKENIEIGVVEGIVGLKWWNVEFTGFANHAGTTPMDARQDALLAAAKYIVAVNEITNSFESAQVGTVGRIKAEPGAPNVIPGKVVASLEIRDLSSEVIEKVFNAIKAKTEDIAEASNVKVEIQPLDTTADPAIMDSQIQKIIAKNAESLGLTYKYMPSGAGHDAQDMALIAPTGMIFVPSKGGISHSPKEFTSAEDMANGANVLLSSLLSLDKMMD</sequence>
<dbReference type="NCBIfam" id="NF006771">
    <property type="entry name" value="PRK09290.1-5"/>
    <property type="match status" value="1"/>
</dbReference>
<keyword evidence="3" id="KW-0479">Metal-binding</keyword>
<dbReference type="KEGG" id="marb:CJ263_06245"/>
<organism evidence="4 5">
    <name type="scientific">Maribacter cobaltidurans</name>
    <dbReference type="NCBI Taxonomy" id="1178778"/>
    <lineage>
        <taxon>Bacteria</taxon>
        <taxon>Pseudomonadati</taxon>
        <taxon>Bacteroidota</taxon>
        <taxon>Flavobacteriia</taxon>
        <taxon>Flavobacteriales</taxon>
        <taxon>Flavobacteriaceae</taxon>
        <taxon>Maribacter</taxon>
    </lineage>
</organism>
<dbReference type="AlphaFoldDB" id="A0A223V387"/>
<dbReference type="NCBIfam" id="TIGR01879">
    <property type="entry name" value="hydantase"/>
    <property type="match status" value="1"/>
</dbReference>
<feature type="binding site" evidence="3">
    <location>
        <position position="115"/>
    </location>
    <ligand>
        <name>Zn(2+)</name>
        <dbReference type="ChEBI" id="CHEBI:29105"/>
        <label>2</label>
    </ligand>
</feature>
<dbReference type="SUPFAM" id="SSF53187">
    <property type="entry name" value="Zn-dependent exopeptidases"/>
    <property type="match status" value="1"/>
</dbReference>
<evidence type="ECO:0000256" key="1">
    <source>
        <dbReference type="ARBA" id="ARBA00006153"/>
    </source>
</evidence>
<keyword evidence="5" id="KW-1185">Reference proteome</keyword>
<dbReference type="PIRSF" id="PIRSF001235">
    <property type="entry name" value="Amidase_carbamoylase"/>
    <property type="match status" value="1"/>
</dbReference>
<feature type="binding site" evidence="3">
    <location>
        <position position="150"/>
    </location>
    <ligand>
        <name>Zn(2+)</name>
        <dbReference type="ChEBI" id="CHEBI:29105"/>
        <label>2</label>
    </ligand>
</feature>
<dbReference type="RefSeq" id="WP_094996474.1">
    <property type="nucleotide sequence ID" value="NZ_BMJL01000009.1"/>
</dbReference>
<dbReference type="PANTHER" id="PTHR32494">
    <property type="entry name" value="ALLANTOATE DEIMINASE-RELATED"/>
    <property type="match status" value="1"/>
</dbReference>
<keyword evidence="2 4" id="KW-0378">Hydrolase</keyword>
<dbReference type="Proteomes" id="UP000215244">
    <property type="component" value="Chromosome"/>
</dbReference>